<dbReference type="InterPro" id="IPR044135">
    <property type="entry name" value="Met-tRNA-FMT_C"/>
</dbReference>
<dbReference type="InterPro" id="IPR005793">
    <property type="entry name" value="Formyl_trans_C"/>
</dbReference>
<dbReference type="Pfam" id="PF00551">
    <property type="entry name" value="Formyl_trans_N"/>
    <property type="match status" value="1"/>
</dbReference>
<name>A0A926DV06_9FIRM</name>
<dbReference type="FunFam" id="3.40.50.12230:FF:000001">
    <property type="entry name" value="Methionyl-tRNA formyltransferase"/>
    <property type="match status" value="1"/>
</dbReference>
<evidence type="ECO:0000256" key="5">
    <source>
        <dbReference type="HAMAP-Rule" id="MF_00182"/>
    </source>
</evidence>
<evidence type="ECO:0000313" key="8">
    <source>
        <dbReference type="EMBL" id="MBC8543750.1"/>
    </source>
</evidence>
<keyword evidence="9" id="KW-1185">Reference proteome</keyword>
<evidence type="ECO:0000259" key="6">
    <source>
        <dbReference type="Pfam" id="PF00551"/>
    </source>
</evidence>
<evidence type="ECO:0000256" key="3">
    <source>
        <dbReference type="ARBA" id="ARBA00022679"/>
    </source>
</evidence>
<dbReference type="Gene3D" id="3.40.50.12230">
    <property type="match status" value="1"/>
</dbReference>
<evidence type="ECO:0000256" key="1">
    <source>
        <dbReference type="ARBA" id="ARBA00010699"/>
    </source>
</evidence>
<evidence type="ECO:0000256" key="4">
    <source>
        <dbReference type="ARBA" id="ARBA00022917"/>
    </source>
</evidence>
<dbReference type="PANTHER" id="PTHR11138:SF5">
    <property type="entry name" value="METHIONYL-TRNA FORMYLTRANSFERASE, MITOCHONDRIAL"/>
    <property type="match status" value="1"/>
</dbReference>
<dbReference type="InterPro" id="IPR041711">
    <property type="entry name" value="Met-tRNA-FMT_N"/>
</dbReference>
<dbReference type="InterPro" id="IPR011034">
    <property type="entry name" value="Formyl_transferase-like_C_sf"/>
</dbReference>
<dbReference type="CDD" id="cd08646">
    <property type="entry name" value="FMT_core_Met-tRNA-FMT_N"/>
    <property type="match status" value="1"/>
</dbReference>
<evidence type="ECO:0000256" key="2">
    <source>
        <dbReference type="ARBA" id="ARBA00012261"/>
    </source>
</evidence>
<comment type="function">
    <text evidence="5">Attaches a formyl group to the free amino group of methionyl-tRNA(fMet). The formyl group appears to play a dual role in the initiator identity of N-formylmethionyl-tRNA by promoting its recognition by IF2 and preventing the misappropriation of this tRNA by the elongation apparatus.</text>
</comment>
<organism evidence="8 9">
    <name type="scientific">Bianquea renquensis</name>
    <dbReference type="NCBI Taxonomy" id="2763661"/>
    <lineage>
        <taxon>Bacteria</taxon>
        <taxon>Bacillati</taxon>
        <taxon>Bacillota</taxon>
        <taxon>Clostridia</taxon>
        <taxon>Eubacteriales</taxon>
        <taxon>Bianqueaceae</taxon>
        <taxon>Bianquea</taxon>
    </lineage>
</organism>
<dbReference type="EMBL" id="JACRSQ010000012">
    <property type="protein sequence ID" value="MBC8543750.1"/>
    <property type="molecule type" value="Genomic_DNA"/>
</dbReference>
<dbReference type="CDD" id="cd08704">
    <property type="entry name" value="Met_tRNA_FMT_C"/>
    <property type="match status" value="1"/>
</dbReference>
<dbReference type="InterPro" id="IPR036477">
    <property type="entry name" value="Formyl_transf_N_sf"/>
</dbReference>
<proteinExistence type="inferred from homology"/>
<dbReference type="Pfam" id="PF02911">
    <property type="entry name" value="Formyl_trans_C"/>
    <property type="match status" value="1"/>
</dbReference>
<reference evidence="8" key="1">
    <citation type="submission" date="2020-08" db="EMBL/GenBank/DDBJ databases">
        <title>Genome public.</title>
        <authorList>
            <person name="Liu C."/>
            <person name="Sun Q."/>
        </authorList>
    </citation>
    <scope>NUCLEOTIDE SEQUENCE</scope>
    <source>
        <strain evidence="8">NSJ-32</strain>
    </source>
</reference>
<evidence type="ECO:0000259" key="7">
    <source>
        <dbReference type="Pfam" id="PF02911"/>
    </source>
</evidence>
<gene>
    <name evidence="5" type="primary">fmt</name>
    <name evidence="8" type="ORF">H8730_09345</name>
</gene>
<evidence type="ECO:0000313" key="9">
    <source>
        <dbReference type="Proteomes" id="UP000657006"/>
    </source>
</evidence>
<feature type="domain" description="Formyl transferase N-terminal" evidence="6">
    <location>
        <begin position="1"/>
        <end position="175"/>
    </location>
</feature>
<dbReference type="SUPFAM" id="SSF50486">
    <property type="entry name" value="FMT C-terminal domain-like"/>
    <property type="match status" value="1"/>
</dbReference>
<dbReference type="EC" id="2.1.2.9" evidence="2 5"/>
<dbReference type="PANTHER" id="PTHR11138">
    <property type="entry name" value="METHIONYL-TRNA FORMYLTRANSFERASE"/>
    <property type="match status" value="1"/>
</dbReference>
<dbReference type="HAMAP" id="MF_00182">
    <property type="entry name" value="Formyl_trans"/>
    <property type="match status" value="1"/>
</dbReference>
<dbReference type="AlphaFoldDB" id="A0A926DV06"/>
<comment type="caution">
    <text evidence="8">The sequence shown here is derived from an EMBL/GenBank/DDBJ whole genome shotgun (WGS) entry which is preliminary data.</text>
</comment>
<dbReference type="InterPro" id="IPR002376">
    <property type="entry name" value="Formyl_transf_N"/>
</dbReference>
<keyword evidence="3 5" id="KW-0808">Transferase</keyword>
<comment type="catalytic activity">
    <reaction evidence="5">
        <text>L-methionyl-tRNA(fMet) + (6R)-10-formyltetrahydrofolate = N-formyl-L-methionyl-tRNA(fMet) + (6S)-5,6,7,8-tetrahydrofolate + H(+)</text>
        <dbReference type="Rhea" id="RHEA:24380"/>
        <dbReference type="Rhea" id="RHEA-COMP:9952"/>
        <dbReference type="Rhea" id="RHEA-COMP:9953"/>
        <dbReference type="ChEBI" id="CHEBI:15378"/>
        <dbReference type="ChEBI" id="CHEBI:57453"/>
        <dbReference type="ChEBI" id="CHEBI:78530"/>
        <dbReference type="ChEBI" id="CHEBI:78844"/>
        <dbReference type="ChEBI" id="CHEBI:195366"/>
        <dbReference type="EC" id="2.1.2.9"/>
    </reaction>
</comment>
<comment type="similarity">
    <text evidence="1 5">Belongs to the Fmt family.</text>
</comment>
<protein>
    <recommendedName>
        <fullName evidence="2 5">Methionyl-tRNA formyltransferase</fullName>
        <ecNumber evidence="2 5">2.1.2.9</ecNumber>
    </recommendedName>
</protein>
<keyword evidence="4 5" id="KW-0648">Protein biosynthesis</keyword>
<feature type="domain" description="Formyl transferase C-terminal" evidence="7">
    <location>
        <begin position="205"/>
        <end position="301"/>
    </location>
</feature>
<accession>A0A926DV06</accession>
<feature type="binding site" evidence="5">
    <location>
        <begin position="109"/>
        <end position="112"/>
    </location>
    <ligand>
        <name>(6S)-5,6,7,8-tetrahydrofolate</name>
        <dbReference type="ChEBI" id="CHEBI:57453"/>
    </ligand>
</feature>
<dbReference type="GO" id="GO:0004479">
    <property type="term" value="F:methionyl-tRNA formyltransferase activity"/>
    <property type="evidence" value="ECO:0007669"/>
    <property type="project" value="UniProtKB-UniRule"/>
</dbReference>
<dbReference type="RefSeq" id="WP_177716533.1">
    <property type="nucleotide sequence ID" value="NZ_JACRSQ010000012.1"/>
</dbReference>
<dbReference type="Proteomes" id="UP000657006">
    <property type="component" value="Unassembled WGS sequence"/>
</dbReference>
<dbReference type="NCBIfam" id="TIGR00460">
    <property type="entry name" value="fmt"/>
    <property type="match status" value="1"/>
</dbReference>
<dbReference type="GO" id="GO:0005829">
    <property type="term" value="C:cytosol"/>
    <property type="evidence" value="ECO:0007669"/>
    <property type="project" value="TreeGrafter"/>
</dbReference>
<dbReference type="SUPFAM" id="SSF53328">
    <property type="entry name" value="Formyltransferase"/>
    <property type="match status" value="1"/>
</dbReference>
<sequence length="311" mass="33947">MRIVFMGTPEFAACILREVARLEHEIVGVYTQPDKPQGRKAILTPPPVKQLAMELGLPVYQPRRVKTSAAVEQLRDLRPDLILVAAYGQILSQAILDIPAFGCVCIHASLLPKYRGAAPIQWAIANGEAVTGVTAMQMDAGIDTGDMILKQEVPIGEEETAGTLYDALAAAGAKVTGEILAILSRGECLPREPQREEDATYAPILTKEDGRIDWTMSARQIVDRIRAFTPWPSCYTYLRGQKLAIGKASLVDPEKQGEPGRVLKSPKKMFWVQTGKGVIAVEELQLQGKKMMPASAFLLGNKVEGEILQGE</sequence>
<dbReference type="InterPro" id="IPR005794">
    <property type="entry name" value="Fmt"/>
</dbReference>